<keyword evidence="2" id="KW-1185">Reference proteome</keyword>
<dbReference type="Proteomes" id="UP000652761">
    <property type="component" value="Unassembled WGS sequence"/>
</dbReference>
<proteinExistence type="predicted"/>
<organism evidence="1 2">
    <name type="scientific">Colocasia esculenta</name>
    <name type="common">Wild taro</name>
    <name type="synonym">Arum esculentum</name>
    <dbReference type="NCBI Taxonomy" id="4460"/>
    <lineage>
        <taxon>Eukaryota</taxon>
        <taxon>Viridiplantae</taxon>
        <taxon>Streptophyta</taxon>
        <taxon>Embryophyta</taxon>
        <taxon>Tracheophyta</taxon>
        <taxon>Spermatophyta</taxon>
        <taxon>Magnoliopsida</taxon>
        <taxon>Liliopsida</taxon>
        <taxon>Araceae</taxon>
        <taxon>Aroideae</taxon>
        <taxon>Colocasieae</taxon>
        <taxon>Colocasia</taxon>
    </lineage>
</organism>
<evidence type="ECO:0000313" key="1">
    <source>
        <dbReference type="EMBL" id="MQL87912.1"/>
    </source>
</evidence>
<protein>
    <submittedName>
        <fullName evidence="1">Uncharacterized protein</fullName>
    </submittedName>
</protein>
<gene>
    <name evidence="1" type="ORF">Taro_020466</name>
</gene>
<sequence>MNATWANEDCDRGRQIATWGLNLKNEEEAPRTPSSYEILSSLASSPCPTTFGNELGLAKR</sequence>
<dbReference type="EMBL" id="NMUH01001015">
    <property type="protein sequence ID" value="MQL87912.1"/>
    <property type="molecule type" value="Genomic_DNA"/>
</dbReference>
<comment type="caution">
    <text evidence="1">The sequence shown here is derived from an EMBL/GenBank/DDBJ whole genome shotgun (WGS) entry which is preliminary data.</text>
</comment>
<reference evidence="1" key="1">
    <citation type="submission" date="2017-07" db="EMBL/GenBank/DDBJ databases">
        <title>Taro Niue Genome Assembly and Annotation.</title>
        <authorList>
            <person name="Atibalentja N."/>
            <person name="Keating K."/>
            <person name="Fields C.J."/>
        </authorList>
    </citation>
    <scope>NUCLEOTIDE SEQUENCE</scope>
    <source>
        <strain evidence="1">Niue_2</strain>
        <tissue evidence="1">Leaf</tissue>
    </source>
</reference>
<feature type="non-terminal residue" evidence="1">
    <location>
        <position position="60"/>
    </location>
</feature>
<name>A0A843UNR6_COLES</name>
<dbReference type="AlphaFoldDB" id="A0A843UNR6"/>
<evidence type="ECO:0000313" key="2">
    <source>
        <dbReference type="Proteomes" id="UP000652761"/>
    </source>
</evidence>
<accession>A0A843UNR6</accession>